<keyword evidence="4" id="KW-1185">Reference proteome</keyword>
<dbReference type="Pfam" id="PF11127">
    <property type="entry name" value="YgaP-like_TM"/>
    <property type="match status" value="1"/>
</dbReference>
<reference evidence="3 4" key="1">
    <citation type="submission" date="2017-06" db="EMBL/GenBank/DDBJ databases">
        <authorList>
            <person name="Kim H.J."/>
            <person name="Triplett B.A."/>
        </authorList>
    </citation>
    <scope>NUCLEOTIDE SEQUENCE [LARGE SCALE GENOMIC DNA]</scope>
    <source>
        <strain evidence="3 4">DSM 25597</strain>
    </source>
</reference>
<feature type="domain" description="Inner membrane protein YgaP-like transmembrane" evidence="2">
    <location>
        <begin position="1"/>
        <end position="65"/>
    </location>
</feature>
<gene>
    <name evidence="3" type="ORF">SAMN06265376_11360</name>
</gene>
<dbReference type="EMBL" id="FZNY01000013">
    <property type="protein sequence ID" value="SNS38735.1"/>
    <property type="molecule type" value="Genomic_DNA"/>
</dbReference>
<keyword evidence="1" id="KW-1133">Transmembrane helix</keyword>
<evidence type="ECO:0000313" key="4">
    <source>
        <dbReference type="Proteomes" id="UP000198379"/>
    </source>
</evidence>
<sequence>MKKNMGTTDRIVRILIAVVVGILFWQQVITGTLAYVLLAASGIFLLTSFISFCPLYSLVGLKTTKEASKDH</sequence>
<dbReference type="InterPro" id="IPR021309">
    <property type="entry name" value="YgaP-like_TM"/>
</dbReference>
<dbReference type="OrthoDB" id="9804804at2"/>
<evidence type="ECO:0000259" key="2">
    <source>
        <dbReference type="Pfam" id="PF11127"/>
    </source>
</evidence>
<dbReference type="Proteomes" id="UP000198379">
    <property type="component" value="Unassembled WGS sequence"/>
</dbReference>
<name>A0A239E1W9_9FLAO</name>
<proteinExistence type="predicted"/>
<dbReference type="RefSeq" id="WP_089374017.1">
    <property type="nucleotide sequence ID" value="NZ_BMEP01000004.1"/>
</dbReference>
<feature type="transmembrane region" description="Helical" evidence="1">
    <location>
        <begin position="12"/>
        <end position="29"/>
    </location>
</feature>
<dbReference type="AlphaFoldDB" id="A0A239E1W9"/>
<evidence type="ECO:0000256" key="1">
    <source>
        <dbReference type="SAM" id="Phobius"/>
    </source>
</evidence>
<protein>
    <recommendedName>
        <fullName evidence="2">Inner membrane protein YgaP-like transmembrane domain-containing protein</fullName>
    </recommendedName>
</protein>
<feature type="transmembrane region" description="Helical" evidence="1">
    <location>
        <begin position="35"/>
        <end position="59"/>
    </location>
</feature>
<keyword evidence="1" id="KW-0472">Membrane</keyword>
<accession>A0A239E1W9</accession>
<keyword evidence="1" id="KW-0812">Transmembrane</keyword>
<organism evidence="3 4">
    <name type="scientific">Dokdonia pacifica</name>
    <dbReference type="NCBI Taxonomy" id="1627892"/>
    <lineage>
        <taxon>Bacteria</taxon>
        <taxon>Pseudomonadati</taxon>
        <taxon>Bacteroidota</taxon>
        <taxon>Flavobacteriia</taxon>
        <taxon>Flavobacteriales</taxon>
        <taxon>Flavobacteriaceae</taxon>
        <taxon>Dokdonia</taxon>
    </lineage>
</organism>
<evidence type="ECO:0000313" key="3">
    <source>
        <dbReference type="EMBL" id="SNS38735.1"/>
    </source>
</evidence>